<keyword evidence="2 7" id="KW-0812">Transmembrane</keyword>
<dbReference type="InterPro" id="IPR011527">
    <property type="entry name" value="ABC1_TM_dom"/>
</dbReference>
<dbReference type="InterPro" id="IPR003593">
    <property type="entry name" value="AAA+_ATPase"/>
</dbReference>
<feature type="domain" description="ABC transporter" evidence="8">
    <location>
        <begin position="352"/>
        <end position="566"/>
    </location>
</feature>
<reference evidence="10 11" key="1">
    <citation type="submission" date="2020-08" db="EMBL/GenBank/DDBJ databases">
        <title>Sequencing the genomes of 1000 actinobacteria strains.</title>
        <authorList>
            <person name="Klenk H.-P."/>
        </authorList>
    </citation>
    <scope>NUCLEOTIDE SEQUENCE [LARGE SCALE GENOMIC DNA]</scope>
    <source>
        <strain evidence="10 11">DSM 102122</strain>
    </source>
</reference>
<feature type="transmembrane region" description="Helical" evidence="7">
    <location>
        <begin position="258"/>
        <end position="276"/>
    </location>
</feature>
<dbReference type="SMART" id="SM00382">
    <property type="entry name" value="AAA"/>
    <property type="match status" value="1"/>
</dbReference>
<dbReference type="InterPro" id="IPR003439">
    <property type="entry name" value="ABC_transporter-like_ATP-bd"/>
</dbReference>
<evidence type="ECO:0000256" key="2">
    <source>
        <dbReference type="ARBA" id="ARBA00022692"/>
    </source>
</evidence>
<feature type="transmembrane region" description="Helical" evidence="7">
    <location>
        <begin position="32"/>
        <end position="53"/>
    </location>
</feature>
<keyword evidence="3" id="KW-0547">Nucleotide-binding</keyword>
<dbReference type="GO" id="GO:0015421">
    <property type="term" value="F:ABC-type oligopeptide transporter activity"/>
    <property type="evidence" value="ECO:0007669"/>
    <property type="project" value="TreeGrafter"/>
</dbReference>
<dbReference type="InterPro" id="IPR017871">
    <property type="entry name" value="ABC_transporter-like_CS"/>
</dbReference>
<comment type="subcellular location">
    <subcellularLocation>
        <location evidence="1">Cell membrane</location>
        <topology evidence="1">Multi-pass membrane protein</topology>
    </subcellularLocation>
</comment>
<dbReference type="GO" id="GO:0005524">
    <property type="term" value="F:ATP binding"/>
    <property type="evidence" value="ECO:0007669"/>
    <property type="project" value="UniProtKB-KW"/>
</dbReference>
<feature type="domain" description="ABC transmembrane type-1" evidence="9">
    <location>
        <begin position="32"/>
        <end position="313"/>
    </location>
</feature>
<keyword evidence="11" id="KW-1185">Reference proteome</keyword>
<dbReference type="PROSITE" id="PS00211">
    <property type="entry name" value="ABC_TRANSPORTER_1"/>
    <property type="match status" value="1"/>
</dbReference>
<evidence type="ECO:0000256" key="6">
    <source>
        <dbReference type="ARBA" id="ARBA00023136"/>
    </source>
</evidence>
<evidence type="ECO:0000313" key="11">
    <source>
        <dbReference type="Proteomes" id="UP000542813"/>
    </source>
</evidence>
<name>A0A7W9GW99_9ACTN</name>
<protein>
    <submittedName>
        <fullName evidence="10">ABC-type multidrug transport system fused ATPase/permease subunit</fullName>
    </submittedName>
</protein>
<organism evidence="10 11">
    <name type="scientific">Jiangella mangrovi</name>
    <dbReference type="NCBI Taxonomy" id="1524084"/>
    <lineage>
        <taxon>Bacteria</taxon>
        <taxon>Bacillati</taxon>
        <taxon>Actinomycetota</taxon>
        <taxon>Actinomycetes</taxon>
        <taxon>Jiangellales</taxon>
        <taxon>Jiangellaceae</taxon>
        <taxon>Jiangella</taxon>
    </lineage>
</organism>
<evidence type="ECO:0000256" key="1">
    <source>
        <dbReference type="ARBA" id="ARBA00004651"/>
    </source>
</evidence>
<dbReference type="Pfam" id="PF00664">
    <property type="entry name" value="ABC_membrane"/>
    <property type="match status" value="1"/>
</dbReference>
<evidence type="ECO:0000256" key="7">
    <source>
        <dbReference type="SAM" id="Phobius"/>
    </source>
</evidence>
<sequence>MAEAPVLAEAPPTRGAFRRFAAFARPHRREAVGALAVSVLSAGSLVAMAPLIGRAIDELVQRSRSGLFTTVAVLAVVVVARIFLLRTSEVLLTRVGERVVRELRDTAVARIASAPLRFIESHRVGDLLQRTTGEVAVVTDFVRQQLPDVVNLSLSLLLTLVVLVSYSWQLTLITLAVTLPATWLVIRWFRRDATTAYAAAATGRAGLAAMFTETLTGRETLHLIGGMADRRRRFAARNAELRAVEDHTVDVELRLRGVGFLEGLSVAVLLVAGAWLAGSGRVTIGTVAVFVLAVANLFEGVLRLSQVLGELQSTAVSLARLLDLLDRTATPAARQASPSSPSAPELPAAGDLVLRGLRYAYRDGVDVLAGVDVTFPHGAHVAIAGPTGSGKSTLVKLASGLYRPDGGSVTFAGVDLADVPEGEVRRRIVLVPQQVHLVTGTLADNLALVPHAPTREEMRDAAERLELGAWLAGLPDGLETLVGSHGGALSAGEQQLVGIIRAALVDPAVLILDEATADLDPGVAARIETAVDRIRAGRTLILVAHRPETIARHATVVRVDDGVVTVT</sequence>
<dbReference type="InterPro" id="IPR036640">
    <property type="entry name" value="ABC1_TM_sf"/>
</dbReference>
<dbReference type="PANTHER" id="PTHR43394">
    <property type="entry name" value="ATP-DEPENDENT PERMEASE MDL1, MITOCHONDRIAL"/>
    <property type="match status" value="1"/>
</dbReference>
<evidence type="ECO:0000256" key="5">
    <source>
        <dbReference type="ARBA" id="ARBA00022989"/>
    </source>
</evidence>
<dbReference type="SUPFAM" id="SSF52540">
    <property type="entry name" value="P-loop containing nucleoside triphosphate hydrolases"/>
    <property type="match status" value="1"/>
</dbReference>
<feature type="transmembrane region" description="Helical" evidence="7">
    <location>
        <begin position="149"/>
        <end position="166"/>
    </location>
</feature>
<dbReference type="GO" id="GO:0005886">
    <property type="term" value="C:plasma membrane"/>
    <property type="evidence" value="ECO:0007669"/>
    <property type="project" value="UniProtKB-SubCell"/>
</dbReference>
<dbReference type="EMBL" id="JACHMM010000001">
    <property type="protein sequence ID" value="MBB5791225.1"/>
    <property type="molecule type" value="Genomic_DNA"/>
</dbReference>
<dbReference type="SUPFAM" id="SSF90123">
    <property type="entry name" value="ABC transporter transmembrane region"/>
    <property type="match status" value="1"/>
</dbReference>
<evidence type="ECO:0000259" key="9">
    <source>
        <dbReference type="PROSITE" id="PS50929"/>
    </source>
</evidence>
<dbReference type="PANTHER" id="PTHR43394:SF1">
    <property type="entry name" value="ATP-BINDING CASSETTE SUB-FAMILY B MEMBER 10, MITOCHONDRIAL"/>
    <property type="match status" value="1"/>
</dbReference>
<keyword evidence="6 7" id="KW-0472">Membrane</keyword>
<dbReference type="InterPro" id="IPR039421">
    <property type="entry name" value="Type_1_exporter"/>
</dbReference>
<evidence type="ECO:0000259" key="8">
    <source>
        <dbReference type="PROSITE" id="PS50893"/>
    </source>
</evidence>
<evidence type="ECO:0000256" key="3">
    <source>
        <dbReference type="ARBA" id="ARBA00022741"/>
    </source>
</evidence>
<dbReference type="PROSITE" id="PS50893">
    <property type="entry name" value="ABC_TRANSPORTER_2"/>
    <property type="match status" value="1"/>
</dbReference>
<dbReference type="Gene3D" id="3.40.50.300">
    <property type="entry name" value="P-loop containing nucleotide triphosphate hydrolases"/>
    <property type="match status" value="1"/>
</dbReference>
<accession>A0A7W9GW99</accession>
<evidence type="ECO:0000256" key="4">
    <source>
        <dbReference type="ARBA" id="ARBA00022840"/>
    </source>
</evidence>
<feature type="transmembrane region" description="Helical" evidence="7">
    <location>
        <begin position="65"/>
        <end position="84"/>
    </location>
</feature>
<dbReference type="Proteomes" id="UP000542813">
    <property type="component" value="Unassembled WGS sequence"/>
</dbReference>
<dbReference type="Gene3D" id="1.20.1560.10">
    <property type="entry name" value="ABC transporter type 1, transmembrane domain"/>
    <property type="match status" value="1"/>
</dbReference>
<dbReference type="CDD" id="cd07346">
    <property type="entry name" value="ABC_6TM_exporters"/>
    <property type="match status" value="1"/>
</dbReference>
<dbReference type="RefSeq" id="WP_184827831.1">
    <property type="nucleotide sequence ID" value="NZ_JACHMM010000001.1"/>
</dbReference>
<dbReference type="AlphaFoldDB" id="A0A7W9GW99"/>
<proteinExistence type="predicted"/>
<dbReference type="InterPro" id="IPR027417">
    <property type="entry name" value="P-loop_NTPase"/>
</dbReference>
<comment type="caution">
    <text evidence="10">The sequence shown here is derived from an EMBL/GenBank/DDBJ whole genome shotgun (WGS) entry which is preliminary data.</text>
</comment>
<feature type="transmembrane region" description="Helical" evidence="7">
    <location>
        <begin position="172"/>
        <end position="189"/>
    </location>
</feature>
<evidence type="ECO:0000313" key="10">
    <source>
        <dbReference type="EMBL" id="MBB5791225.1"/>
    </source>
</evidence>
<dbReference type="PROSITE" id="PS50929">
    <property type="entry name" value="ABC_TM1F"/>
    <property type="match status" value="1"/>
</dbReference>
<keyword evidence="5 7" id="KW-1133">Transmembrane helix</keyword>
<gene>
    <name evidence="10" type="ORF">HD601_005800</name>
</gene>
<dbReference type="Pfam" id="PF00005">
    <property type="entry name" value="ABC_tran"/>
    <property type="match status" value="1"/>
</dbReference>
<dbReference type="GO" id="GO:0016887">
    <property type="term" value="F:ATP hydrolysis activity"/>
    <property type="evidence" value="ECO:0007669"/>
    <property type="project" value="InterPro"/>
</dbReference>
<keyword evidence="4" id="KW-0067">ATP-binding</keyword>